<dbReference type="InterPro" id="IPR001881">
    <property type="entry name" value="EGF-like_Ca-bd_dom"/>
</dbReference>
<evidence type="ECO:0000256" key="7">
    <source>
        <dbReference type="ARBA" id="ARBA00023136"/>
    </source>
</evidence>
<organism evidence="14 15">
    <name type="scientific">Candidula unifasciata</name>
    <dbReference type="NCBI Taxonomy" id="100452"/>
    <lineage>
        <taxon>Eukaryota</taxon>
        <taxon>Metazoa</taxon>
        <taxon>Spiralia</taxon>
        <taxon>Lophotrochozoa</taxon>
        <taxon>Mollusca</taxon>
        <taxon>Gastropoda</taxon>
        <taxon>Heterobranchia</taxon>
        <taxon>Euthyneura</taxon>
        <taxon>Panpulmonata</taxon>
        <taxon>Eupulmonata</taxon>
        <taxon>Stylommatophora</taxon>
        <taxon>Helicina</taxon>
        <taxon>Helicoidea</taxon>
        <taxon>Geomitridae</taxon>
        <taxon>Candidula</taxon>
    </lineage>
</organism>
<dbReference type="InterPro" id="IPR049883">
    <property type="entry name" value="NOTCH1_EGF-like"/>
</dbReference>
<dbReference type="Pfam" id="PF06119">
    <property type="entry name" value="NIDO"/>
    <property type="match status" value="1"/>
</dbReference>
<feature type="domain" description="CUB" evidence="11">
    <location>
        <begin position="361"/>
        <end position="478"/>
    </location>
</feature>
<evidence type="ECO:0000256" key="10">
    <source>
        <dbReference type="SAM" id="SignalP"/>
    </source>
</evidence>
<evidence type="ECO:0000259" key="11">
    <source>
        <dbReference type="PROSITE" id="PS01180"/>
    </source>
</evidence>
<evidence type="ECO:0000256" key="9">
    <source>
        <dbReference type="PROSITE-ProRule" id="PRU00076"/>
    </source>
</evidence>
<keyword evidence="4 10" id="KW-0732">Signal</keyword>
<dbReference type="Pfam" id="PF23263">
    <property type="entry name" value="C8-3_MUC4"/>
    <property type="match status" value="1"/>
</dbReference>
<keyword evidence="8" id="KW-1015">Disulfide bond</keyword>
<dbReference type="PROSITE" id="PS50026">
    <property type="entry name" value="EGF_3"/>
    <property type="match status" value="2"/>
</dbReference>
<dbReference type="Gene3D" id="2.60.120.290">
    <property type="entry name" value="Spermadhesin, CUB domain"/>
    <property type="match status" value="4"/>
</dbReference>
<evidence type="ECO:0000256" key="2">
    <source>
        <dbReference type="ARBA" id="ARBA00022536"/>
    </source>
</evidence>
<dbReference type="Pfam" id="PF07645">
    <property type="entry name" value="EGF_CA"/>
    <property type="match status" value="3"/>
</dbReference>
<evidence type="ECO:0000259" key="13">
    <source>
        <dbReference type="PROSITE" id="PS51233"/>
    </source>
</evidence>
<dbReference type="GO" id="GO:0007160">
    <property type="term" value="P:cell-matrix adhesion"/>
    <property type="evidence" value="ECO:0007669"/>
    <property type="project" value="InterPro"/>
</dbReference>
<evidence type="ECO:0000256" key="5">
    <source>
        <dbReference type="ARBA" id="ARBA00022737"/>
    </source>
</evidence>
<dbReference type="FunFam" id="2.60.120.290:FF:000005">
    <property type="entry name" value="Procollagen C-endopeptidase enhancer 1"/>
    <property type="match status" value="1"/>
</dbReference>
<accession>A0A8S3ZPA4</accession>
<dbReference type="PROSITE" id="PS00010">
    <property type="entry name" value="ASX_HYDROXYL"/>
    <property type="match status" value="3"/>
</dbReference>
<evidence type="ECO:0000256" key="8">
    <source>
        <dbReference type="ARBA" id="ARBA00023157"/>
    </source>
</evidence>
<feature type="signal peptide" evidence="10">
    <location>
        <begin position="1"/>
        <end position="21"/>
    </location>
</feature>
<dbReference type="SUPFAM" id="SSF49854">
    <property type="entry name" value="Spermadhesin, CUB domain"/>
    <property type="match status" value="4"/>
</dbReference>
<dbReference type="SMART" id="SM00179">
    <property type="entry name" value="EGF_CA"/>
    <property type="match status" value="4"/>
</dbReference>
<keyword evidence="6" id="KW-1133">Transmembrane helix</keyword>
<keyword evidence="7" id="KW-0472">Membrane</keyword>
<dbReference type="SMART" id="SM00042">
    <property type="entry name" value="CUB"/>
    <property type="match status" value="4"/>
</dbReference>
<evidence type="ECO:0000256" key="4">
    <source>
        <dbReference type="ARBA" id="ARBA00022729"/>
    </source>
</evidence>
<dbReference type="PROSITE" id="PS01187">
    <property type="entry name" value="EGF_CA"/>
    <property type="match status" value="4"/>
</dbReference>
<dbReference type="Pfam" id="PF00094">
    <property type="entry name" value="VWD"/>
    <property type="match status" value="1"/>
</dbReference>
<evidence type="ECO:0000313" key="14">
    <source>
        <dbReference type="EMBL" id="CAG5131219.1"/>
    </source>
</evidence>
<dbReference type="InterPro" id="IPR056619">
    <property type="entry name" value="C8-3_MUC4"/>
</dbReference>
<gene>
    <name evidence="14" type="ORF">CUNI_LOCUS16777</name>
</gene>
<feature type="domain" description="EGF-like" evidence="12">
    <location>
        <begin position="832"/>
        <end position="869"/>
    </location>
</feature>
<dbReference type="InterPro" id="IPR000859">
    <property type="entry name" value="CUB_dom"/>
</dbReference>
<evidence type="ECO:0000259" key="12">
    <source>
        <dbReference type="PROSITE" id="PS50026"/>
    </source>
</evidence>
<dbReference type="InterPro" id="IPR000742">
    <property type="entry name" value="EGF"/>
</dbReference>
<feature type="domain" description="CUB" evidence="11">
    <location>
        <begin position="487"/>
        <end position="596"/>
    </location>
</feature>
<keyword evidence="3" id="KW-0812">Transmembrane</keyword>
<comment type="subcellular location">
    <subcellularLocation>
        <location evidence="1">Membrane</location>
    </subcellularLocation>
</comment>
<keyword evidence="15" id="KW-1185">Reference proteome</keyword>
<keyword evidence="5" id="KW-0677">Repeat</keyword>
<dbReference type="SUPFAM" id="SSF57196">
    <property type="entry name" value="EGF/Laminin"/>
    <property type="match status" value="2"/>
</dbReference>
<dbReference type="InterPro" id="IPR009030">
    <property type="entry name" value="Growth_fac_rcpt_cys_sf"/>
</dbReference>
<evidence type="ECO:0000313" key="15">
    <source>
        <dbReference type="Proteomes" id="UP000678393"/>
    </source>
</evidence>
<feature type="domain" description="CUB" evidence="11">
    <location>
        <begin position="670"/>
        <end position="785"/>
    </location>
</feature>
<name>A0A8S3ZPA4_9EUPU</name>
<keyword evidence="2 9" id="KW-0245">EGF-like domain</keyword>
<dbReference type="Proteomes" id="UP000678393">
    <property type="component" value="Unassembled WGS sequence"/>
</dbReference>
<dbReference type="SMART" id="SM00539">
    <property type="entry name" value="NIDO"/>
    <property type="match status" value="1"/>
</dbReference>
<evidence type="ECO:0000256" key="1">
    <source>
        <dbReference type="ARBA" id="ARBA00004370"/>
    </source>
</evidence>
<dbReference type="PROSITE" id="PS01180">
    <property type="entry name" value="CUB"/>
    <property type="match status" value="4"/>
</dbReference>
<evidence type="ECO:0000256" key="3">
    <source>
        <dbReference type="ARBA" id="ARBA00022692"/>
    </source>
</evidence>
<comment type="caution">
    <text evidence="9">Lacks conserved residue(s) required for the propagation of feature annotation.</text>
</comment>
<dbReference type="PROSITE" id="PS51233">
    <property type="entry name" value="VWFD"/>
    <property type="match status" value="1"/>
</dbReference>
<proteinExistence type="predicted"/>
<dbReference type="InterPro" id="IPR000152">
    <property type="entry name" value="EGF-type_Asp/Asn_hydroxyl_site"/>
</dbReference>
<dbReference type="InterPro" id="IPR001846">
    <property type="entry name" value="VWF_type-D"/>
</dbReference>
<feature type="chain" id="PRO_5035950138" evidence="10">
    <location>
        <begin position="22"/>
        <end position="1607"/>
    </location>
</feature>
<dbReference type="InterPro" id="IPR035914">
    <property type="entry name" value="Sperma_CUB_dom_sf"/>
</dbReference>
<comment type="caution">
    <text evidence="14">The sequence shown here is derived from an EMBL/GenBank/DDBJ whole genome shotgun (WGS) entry which is preliminary data.</text>
</comment>
<dbReference type="InterPro" id="IPR018097">
    <property type="entry name" value="EGF_Ca-bd_CS"/>
</dbReference>
<sequence length="1607" mass="177302">MWLLVRSVLVCFVFAARQGQGQSTACVGELTEQSGVISSPNYPNNYPNNAKCKWTIAAKEGEIIDLRINSLDLEGIEGSVSWVPDTCPDYVRVYDGATVNSPLLAVFCRIMSQTELARTIIRSTGNRLLVVFESDYSGQRPGFVASFWSHECPEFKYGSESCNQTCNCVRDKTVSCNSTNGLCVCKPGWGSGDCSQDVDECQNRTVETCPYDYQECVNTVGSFQCLCKDGLVKNANGNCEVHPGASCQAGHRCSHFCVKVFQDQTAQEICYCPDNMKLVGNTCQACSNVTFGKDCRLSCSCQASGTKSCDLTTGGCICSEGWTSPTCSKDIDECTELQGSVCQNPNAQCINRPGGYDCHDCMSTFTNSSGIIQSPNYPQSSSDTTNCSWTIKAESGKTISLRISDMYVSSWDTYREHCYDGTLDIYDGSNSAARLLGRFCGPYYNTFPSSIQSSNSTLYLAYYKPGSWLGFRMYFSGAYSVNDYQVSRYDLTAASGDITSPQYPTGSSSNVYVTWTITVAAGNVVTLNFTDYGLGECGKDFIEVFDGKHSGCDLIARFCDRQLPKTVSSTDRSMHIIYSSLGNTTEKGFKASYVTDACKCYQSGTQSCSSPTGPCVCKPGYKGIDCGSDINECLQNPCPAHSQCINYFGSFNCYCWNGTIVEASGTCDDWGKTLTDEQGSIRSQGFPNRYPKNVNYTWTITGKPNTVVSLRFSQFYVDASDKCYKDAVEVYDVSSTNNRLIGQYCGKNYPQLLRTRSQQMRLVFRSNDYYWDAKATGFNSSYYSHECPLFKYGDQKCDLPCSCAFDTTELCDNTNGVCFCKPGWVGRGCSQDLDECRSATVCPSNSDCVNEVGSYTCACRPGYVMDTFGQCKASSRCSEAMRKKCSHLCDVNPTNNKETCICPEDMALSNDAVTCIASLYPHGTEAADETVNQKTSNKINNIPVSNPIQFSSEIPVGKGLQSQAYVLANGVVLFSDNGIMGTPNLKAAHIGNQGILAPLWTDNKGYGVGEVFYHLYENCNATVFLEPATQSTPAPKRSEVVTRAVRDIKKYFKLADFQVGTVLVATWQAVQPKGCLAKTSNTFQAVLVTGHVPGTYHIDMTVQEKSYVIFIYKDGVGACQPGQPFEVGFSTDSGVKNVLFDTKTVNLATVKGNTGEIGVVAFETGSTLSGSQLCQRYLCKHSDLVSNRHFQAEIDELYKCPCTLDRLGLQWQLVKEDKSTQCYAISAVAKRRLLQTNQRNRLCCYSWKPPKSNSWKDWFESWQAGSFLGTGQLLISDPWQFSSSFSNPRAYEDAQENMQARTWCCGKSPLKYCQRFNTIFGDLQCTPYPVFVPASALGDPTIVTLDNSSYAMNGWGEYVLMDVPSESFTLQARTQRIEINGTLSNGTVFSAFAAQEKDYARFQVQLSPTNISMVIVVDGMDLTNKFYRDAGFTWSTDYINVVRRNESGKVLVASTFPCGVSIKVHVGLNSLEIDLEVDVSLRNKTRGLLGNFNQNPLDDFLLPNGTVLPPNITERQILHDFANQYLVTEATSVFIYNKGESTKDYQHPEFVPLFVDETDPDRLAEAKRICGDNNKACIYDKIATGSTDFARNTKDGKEANDFKIQSF</sequence>
<dbReference type="GO" id="GO:0005509">
    <property type="term" value="F:calcium ion binding"/>
    <property type="evidence" value="ECO:0007669"/>
    <property type="project" value="InterPro"/>
</dbReference>
<protein>
    <submittedName>
        <fullName evidence="14">Uncharacterized protein</fullName>
    </submittedName>
</protein>
<feature type="domain" description="EGF-like" evidence="12">
    <location>
        <begin position="629"/>
        <end position="668"/>
    </location>
</feature>
<evidence type="ECO:0000256" key="6">
    <source>
        <dbReference type="ARBA" id="ARBA00022989"/>
    </source>
</evidence>
<dbReference type="EMBL" id="CAJHNH020004535">
    <property type="protein sequence ID" value="CAG5131219.1"/>
    <property type="molecule type" value="Genomic_DNA"/>
</dbReference>
<dbReference type="GO" id="GO:0016020">
    <property type="term" value="C:membrane"/>
    <property type="evidence" value="ECO:0007669"/>
    <property type="project" value="UniProtKB-SubCell"/>
</dbReference>
<dbReference type="CDD" id="cd00054">
    <property type="entry name" value="EGF_CA"/>
    <property type="match status" value="4"/>
</dbReference>
<dbReference type="SMART" id="SM00181">
    <property type="entry name" value="EGF"/>
    <property type="match status" value="8"/>
</dbReference>
<dbReference type="PANTHER" id="PTHR24251">
    <property type="entry name" value="OVOCHYMASE-RELATED"/>
    <property type="match status" value="1"/>
</dbReference>
<dbReference type="Pfam" id="PF00431">
    <property type="entry name" value="CUB"/>
    <property type="match status" value="4"/>
</dbReference>
<dbReference type="OrthoDB" id="6051552at2759"/>
<dbReference type="SUPFAM" id="SSF57184">
    <property type="entry name" value="Growth factor receptor domain"/>
    <property type="match status" value="1"/>
</dbReference>
<dbReference type="SMART" id="SM00216">
    <property type="entry name" value="VWD"/>
    <property type="match status" value="1"/>
</dbReference>
<dbReference type="PRINTS" id="PR00011">
    <property type="entry name" value="EGFLAMININ"/>
</dbReference>
<dbReference type="Gene3D" id="2.10.25.10">
    <property type="entry name" value="Laminin"/>
    <property type="match status" value="4"/>
</dbReference>
<feature type="non-terminal residue" evidence="14">
    <location>
        <position position="1"/>
    </location>
</feature>
<dbReference type="InterPro" id="IPR003886">
    <property type="entry name" value="NIDO_dom"/>
</dbReference>
<dbReference type="CDD" id="cd00041">
    <property type="entry name" value="CUB"/>
    <property type="match status" value="4"/>
</dbReference>
<reference evidence="14" key="1">
    <citation type="submission" date="2021-04" db="EMBL/GenBank/DDBJ databases">
        <authorList>
            <consortium name="Molecular Ecology Group"/>
        </authorList>
    </citation>
    <scope>NUCLEOTIDE SEQUENCE</scope>
</reference>
<dbReference type="FunFam" id="2.60.120.290:FF:000013">
    <property type="entry name" value="Membrane frizzled-related protein"/>
    <property type="match status" value="1"/>
</dbReference>
<feature type="domain" description="VWFD" evidence="13">
    <location>
        <begin position="1332"/>
        <end position="1533"/>
    </location>
</feature>
<feature type="domain" description="CUB" evidence="11">
    <location>
        <begin position="26"/>
        <end position="150"/>
    </location>
</feature>